<sequence length="492" mass="55703">MASRAESEDSETYFRLSEVYGSQNVSKPPNQRAQPHRMRMLYPKYNHILHVESLKCYHTGGYHPVELGDVIKNRYKIIDKLGYGSFSTVWLARDKLFQCYVAVKINISKTIDRTPDDIRSPGSNEANILRTLERSLIGQKLGPALLEGSKAIPRILGEFNIHGPNGIHSCLVMAPAQQDLWSCSICLDSKFRMKVARVLAAKLIAAVAMLHSRGIVHGDIYLKNVLTSLPKTIDKLTEEELKAKYGDPECHPIHRSDGRPLTSSVPSYAVVPMSLGLEADNFTTADAHRLLLMDYGESWAPASKTRTGLQCVGPICKRPPEAYFEPERALSYPSDIWRLGLSIWDIFSQAELFGQSYSQEEAIAQQIELFGLQSLPERWKEMWELEHPIQHRLGSRLSHAMWSTLTSMFNTTCPQVLEKPFSKLIQEPRREVTGAGIFGEEEKRAFLAMLGGMLQMDPNKRWNIQWVLRCQWMVSWAGPELLSTRPETTDST</sequence>
<protein>
    <recommendedName>
        <fullName evidence="1">non-specific serine/threonine protein kinase</fullName>
        <ecNumber evidence="1">2.7.11.1</ecNumber>
    </recommendedName>
</protein>
<feature type="domain" description="Protein kinase" evidence="10">
    <location>
        <begin position="75"/>
        <end position="473"/>
    </location>
</feature>
<evidence type="ECO:0000313" key="12">
    <source>
        <dbReference type="Proteomes" id="UP001148614"/>
    </source>
</evidence>
<keyword evidence="2" id="KW-0723">Serine/threonine-protein kinase</keyword>
<dbReference type="InterPro" id="IPR051334">
    <property type="entry name" value="SRPK"/>
</dbReference>
<dbReference type="GO" id="GO:0000245">
    <property type="term" value="P:spliceosomal complex assembly"/>
    <property type="evidence" value="ECO:0007669"/>
    <property type="project" value="TreeGrafter"/>
</dbReference>
<dbReference type="InterPro" id="IPR011009">
    <property type="entry name" value="Kinase-like_dom_sf"/>
</dbReference>
<evidence type="ECO:0000256" key="9">
    <source>
        <dbReference type="PROSITE-ProRule" id="PRU10141"/>
    </source>
</evidence>
<comment type="catalytic activity">
    <reaction evidence="8">
        <text>L-seryl-[protein] + ATP = O-phospho-L-seryl-[protein] + ADP + H(+)</text>
        <dbReference type="Rhea" id="RHEA:17989"/>
        <dbReference type="Rhea" id="RHEA-COMP:9863"/>
        <dbReference type="Rhea" id="RHEA-COMP:11604"/>
        <dbReference type="ChEBI" id="CHEBI:15378"/>
        <dbReference type="ChEBI" id="CHEBI:29999"/>
        <dbReference type="ChEBI" id="CHEBI:30616"/>
        <dbReference type="ChEBI" id="CHEBI:83421"/>
        <dbReference type="ChEBI" id="CHEBI:456216"/>
        <dbReference type="EC" id="2.7.11.1"/>
    </reaction>
</comment>
<evidence type="ECO:0000313" key="11">
    <source>
        <dbReference type="EMBL" id="KAJ3576787.1"/>
    </source>
</evidence>
<keyword evidence="5" id="KW-0418">Kinase</keyword>
<dbReference type="Pfam" id="PF00069">
    <property type="entry name" value="Pkinase"/>
    <property type="match status" value="1"/>
</dbReference>
<evidence type="ECO:0000256" key="7">
    <source>
        <dbReference type="ARBA" id="ARBA00047899"/>
    </source>
</evidence>
<dbReference type="EC" id="2.7.11.1" evidence="1"/>
<evidence type="ECO:0000256" key="2">
    <source>
        <dbReference type="ARBA" id="ARBA00022527"/>
    </source>
</evidence>
<feature type="binding site" evidence="9">
    <location>
        <position position="104"/>
    </location>
    <ligand>
        <name>ATP</name>
        <dbReference type="ChEBI" id="CHEBI:30616"/>
    </ligand>
</feature>
<evidence type="ECO:0000259" key="10">
    <source>
        <dbReference type="PROSITE" id="PS50011"/>
    </source>
</evidence>
<dbReference type="PROSITE" id="PS00107">
    <property type="entry name" value="PROTEIN_KINASE_ATP"/>
    <property type="match status" value="1"/>
</dbReference>
<dbReference type="SMART" id="SM00220">
    <property type="entry name" value="S_TKc"/>
    <property type="match status" value="1"/>
</dbReference>
<dbReference type="InterPro" id="IPR017441">
    <property type="entry name" value="Protein_kinase_ATP_BS"/>
</dbReference>
<evidence type="ECO:0000256" key="3">
    <source>
        <dbReference type="ARBA" id="ARBA00022679"/>
    </source>
</evidence>
<dbReference type="Gene3D" id="1.10.510.10">
    <property type="entry name" value="Transferase(Phosphotransferase) domain 1"/>
    <property type="match status" value="1"/>
</dbReference>
<accession>A0A9W8NHL1</accession>
<comment type="caution">
    <text evidence="11">The sequence shown here is derived from an EMBL/GenBank/DDBJ whole genome shotgun (WGS) entry which is preliminary data.</text>
</comment>
<dbReference type="GO" id="GO:0050684">
    <property type="term" value="P:regulation of mRNA processing"/>
    <property type="evidence" value="ECO:0007669"/>
    <property type="project" value="TreeGrafter"/>
</dbReference>
<evidence type="ECO:0000256" key="6">
    <source>
        <dbReference type="ARBA" id="ARBA00022840"/>
    </source>
</evidence>
<comment type="catalytic activity">
    <reaction evidence="7">
        <text>L-threonyl-[protein] + ATP = O-phospho-L-threonyl-[protein] + ADP + H(+)</text>
        <dbReference type="Rhea" id="RHEA:46608"/>
        <dbReference type="Rhea" id="RHEA-COMP:11060"/>
        <dbReference type="Rhea" id="RHEA-COMP:11605"/>
        <dbReference type="ChEBI" id="CHEBI:15378"/>
        <dbReference type="ChEBI" id="CHEBI:30013"/>
        <dbReference type="ChEBI" id="CHEBI:30616"/>
        <dbReference type="ChEBI" id="CHEBI:61977"/>
        <dbReference type="ChEBI" id="CHEBI:456216"/>
        <dbReference type="EC" id="2.7.11.1"/>
    </reaction>
</comment>
<name>A0A9W8NHL1_9PEZI</name>
<keyword evidence="6 9" id="KW-0067">ATP-binding</keyword>
<gene>
    <name evidence="11" type="ORF">NPX13_g3590</name>
</gene>
<keyword evidence="3" id="KW-0808">Transferase</keyword>
<keyword evidence="4 9" id="KW-0547">Nucleotide-binding</keyword>
<keyword evidence="12" id="KW-1185">Reference proteome</keyword>
<dbReference type="GO" id="GO:0005524">
    <property type="term" value="F:ATP binding"/>
    <property type="evidence" value="ECO:0007669"/>
    <property type="project" value="UniProtKB-UniRule"/>
</dbReference>
<dbReference type="PANTHER" id="PTHR47634">
    <property type="entry name" value="PROTEIN KINASE DOMAIN-CONTAINING PROTEIN-RELATED"/>
    <property type="match status" value="1"/>
</dbReference>
<dbReference type="PROSITE" id="PS50011">
    <property type="entry name" value="PROTEIN_KINASE_DOM"/>
    <property type="match status" value="1"/>
</dbReference>
<evidence type="ECO:0000256" key="5">
    <source>
        <dbReference type="ARBA" id="ARBA00022777"/>
    </source>
</evidence>
<organism evidence="11 12">
    <name type="scientific">Xylaria arbuscula</name>
    <dbReference type="NCBI Taxonomy" id="114810"/>
    <lineage>
        <taxon>Eukaryota</taxon>
        <taxon>Fungi</taxon>
        <taxon>Dikarya</taxon>
        <taxon>Ascomycota</taxon>
        <taxon>Pezizomycotina</taxon>
        <taxon>Sordariomycetes</taxon>
        <taxon>Xylariomycetidae</taxon>
        <taxon>Xylariales</taxon>
        <taxon>Xylariaceae</taxon>
        <taxon>Xylaria</taxon>
    </lineage>
</organism>
<dbReference type="InterPro" id="IPR000719">
    <property type="entry name" value="Prot_kinase_dom"/>
</dbReference>
<dbReference type="Gene3D" id="3.30.200.20">
    <property type="entry name" value="Phosphorylase Kinase, domain 1"/>
    <property type="match status" value="1"/>
</dbReference>
<evidence type="ECO:0000256" key="4">
    <source>
        <dbReference type="ARBA" id="ARBA00022741"/>
    </source>
</evidence>
<reference evidence="11" key="1">
    <citation type="submission" date="2022-07" db="EMBL/GenBank/DDBJ databases">
        <title>Genome Sequence of Xylaria arbuscula.</title>
        <authorList>
            <person name="Buettner E."/>
        </authorList>
    </citation>
    <scope>NUCLEOTIDE SEQUENCE</scope>
    <source>
        <strain evidence="11">VT107</strain>
    </source>
</reference>
<evidence type="ECO:0000256" key="1">
    <source>
        <dbReference type="ARBA" id="ARBA00012513"/>
    </source>
</evidence>
<dbReference type="GO" id="GO:0004674">
    <property type="term" value="F:protein serine/threonine kinase activity"/>
    <property type="evidence" value="ECO:0007669"/>
    <property type="project" value="UniProtKB-KW"/>
</dbReference>
<evidence type="ECO:0000256" key="8">
    <source>
        <dbReference type="ARBA" id="ARBA00048679"/>
    </source>
</evidence>
<proteinExistence type="predicted"/>
<dbReference type="SUPFAM" id="SSF56112">
    <property type="entry name" value="Protein kinase-like (PK-like)"/>
    <property type="match status" value="1"/>
</dbReference>
<dbReference type="Proteomes" id="UP001148614">
    <property type="component" value="Unassembled WGS sequence"/>
</dbReference>
<dbReference type="AlphaFoldDB" id="A0A9W8NHL1"/>
<dbReference type="PANTHER" id="PTHR47634:SF9">
    <property type="entry name" value="PROTEIN KINASE DOMAIN-CONTAINING PROTEIN-RELATED"/>
    <property type="match status" value="1"/>
</dbReference>
<dbReference type="VEuPathDB" id="FungiDB:F4678DRAFT_467048"/>
<dbReference type="EMBL" id="JANPWZ010000457">
    <property type="protein sequence ID" value="KAJ3576787.1"/>
    <property type="molecule type" value="Genomic_DNA"/>
</dbReference>